<organism evidence="3 4">
    <name type="scientific">Vibrio albus</name>
    <dbReference type="NCBI Taxonomy" id="2200953"/>
    <lineage>
        <taxon>Bacteria</taxon>
        <taxon>Pseudomonadati</taxon>
        <taxon>Pseudomonadota</taxon>
        <taxon>Gammaproteobacteria</taxon>
        <taxon>Vibrionales</taxon>
        <taxon>Vibrionaceae</taxon>
        <taxon>Vibrio</taxon>
    </lineage>
</organism>
<comment type="similarity">
    <text evidence="1">Belongs to the SIP oxidoreductase family.</text>
</comment>
<sequence length="253" mass="28187">MKRKARLTQVVEVIELSPHLRRIAVSGESLAGFPVGQEGAYVKVIPPKEGEEMPCLDLEGPEKPVMRSYTIRSFDSEHKRLVMDFVVNRHSGPATNWAQTAKEGDYVGIAGPGPVKLTHFDAQNYLLIGDITSVNAINGYVPRINQDANVQVIIIVPTRDDAIALDIEDMHSVHWLVEDEMDISVVDMVREIGKDLPEDTEVFMGLEAKNIRSLRPVLQEEFGIARTCIHAVGYWKCGLNADKFSIEKKANPL</sequence>
<dbReference type="Proteomes" id="UP000245362">
    <property type="component" value="Unassembled WGS sequence"/>
</dbReference>
<dbReference type="PANTHER" id="PTHR30157">
    <property type="entry name" value="FERRIC REDUCTASE, NADPH-DEPENDENT"/>
    <property type="match status" value="1"/>
</dbReference>
<name>A0A2U3B7D7_9VIBR</name>
<dbReference type="Pfam" id="PF04954">
    <property type="entry name" value="SIP"/>
    <property type="match status" value="1"/>
</dbReference>
<dbReference type="PANTHER" id="PTHR30157:SF0">
    <property type="entry name" value="NADPH-DEPENDENT FERRIC-CHELATE REDUCTASE"/>
    <property type="match status" value="1"/>
</dbReference>
<keyword evidence="4" id="KW-1185">Reference proteome</keyword>
<reference evidence="3 4" key="1">
    <citation type="submission" date="2018-05" db="EMBL/GenBank/DDBJ databases">
        <title>Vibrio limimaris sp. nov., isolated from marine sediment.</title>
        <authorList>
            <person name="Li C.-M."/>
        </authorList>
    </citation>
    <scope>NUCLEOTIDE SEQUENCE [LARGE SCALE GENOMIC DNA]</scope>
    <source>
        <strain evidence="3 4">E4404</strain>
    </source>
</reference>
<dbReference type="Pfam" id="PF08021">
    <property type="entry name" value="FAD_binding_9"/>
    <property type="match status" value="1"/>
</dbReference>
<dbReference type="InterPro" id="IPR039261">
    <property type="entry name" value="FNR_nucleotide-bd"/>
</dbReference>
<proteinExistence type="inferred from homology"/>
<dbReference type="InterPro" id="IPR007037">
    <property type="entry name" value="SIP_rossman_dom"/>
</dbReference>
<feature type="domain" description="FAD-binding FR-type" evidence="2">
    <location>
        <begin position="3"/>
        <end position="121"/>
    </location>
</feature>
<dbReference type="EMBL" id="QFWT01000008">
    <property type="protein sequence ID" value="PWI32644.1"/>
    <property type="molecule type" value="Genomic_DNA"/>
</dbReference>
<dbReference type="CDD" id="cd06193">
    <property type="entry name" value="siderophore_interacting"/>
    <property type="match status" value="1"/>
</dbReference>
<evidence type="ECO:0000256" key="1">
    <source>
        <dbReference type="ARBA" id="ARBA00035644"/>
    </source>
</evidence>
<evidence type="ECO:0000313" key="3">
    <source>
        <dbReference type="EMBL" id="PWI32644.1"/>
    </source>
</evidence>
<dbReference type="InterPro" id="IPR013113">
    <property type="entry name" value="SIP_FAD-bd"/>
</dbReference>
<dbReference type="Gene3D" id="3.40.50.80">
    <property type="entry name" value="Nucleotide-binding domain of ferredoxin-NADP reductase (FNR) module"/>
    <property type="match status" value="1"/>
</dbReference>
<gene>
    <name evidence="3" type="ORF">DI392_14610</name>
</gene>
<protein>
    <submittedName>
        <fullName evidence="3">Siderophore-interacting protein</fullName>
    </submittedName>
</protein>
<dbReference type="Gene3D" id="2.40.30.10">
    <property type="entry name" value="Translation factors"/>
    <property type="match status" value="1"/>
</dbReference>
<evidence type="ECO:0000259" key="2">
    <source>
        <dbReference type="PROSITE" id="PS51384"/>
    </source>
</evidence>
<dbReference type="GO" id="GO:0016491">
    <property type="term" value="F:oxidoreductase activity"/>
    <property type="evidence" value="ECO:0007669"/>
    <property type="project" value="InterPro"/>
</dbReference>
<dbReference type="SUPFAM" id="SSF63380">
    <property type="entry name" value="Riboflavin synthase domain-like"/>
    <property type="match status" value="1"/>
</dbReference>
<dbReference type="AlphaFoldDB" id="A0A2U3B7D7"/>
<dbReference type="InterPro" id="IPR017938">
    <property type="entry name" value="Riboflavin_synthase-like_b-brl"/>
</dbReference>
<comment type="caution">
    <text evidence="3">The sequence shown here is derived from an EMBL/GenBank/DDBJ whole genome shotgun (WGS) entry which is preliminary data.</text>
</comment>
<accession>A0A2U3B7D7</accession>
<dbReference type="InterPro" id="IPR017927">
    <property type="entry name" value="FAD-bd_FR_type"/>
</dbReference>
<dbReference type="OrthoDB" id="9814826at2"/>
<evidence type="ECO:0000313" key="4">
    <source>
        <dbReference type="Proteomes" id="UP000245362"/>
    </source>
</evidence>
<dbReference type="RefSeq" id="WP_109320430.1">
    <property type="nucleotide sequence ID" value="NZ_QFWT01000008.1"/>
</dbReference>
<dbReference type="PROSITE" id="PS51384">
    <property type="entry name" value="FAD_FR"/>
    <property type="match status" value="1"/>
</dbReference>
<dbReference type="InterPro" id="IPR039374">
    <property type="entry name" value="SIP_fam"/>
</dbReference>